<accession>A0A7W9UPX9</accession>
<evidence type="ECO:0000259" key="2">
    <source>
        <dbReference type="Pfam" id="PF14016"/>
    </source>
</evidence>
<evidence type="ECO:0000313" key="4">
    <source>
        <dbReference type="Proteomes" id="UP000585836"/>
    </source>
</evidence>
<dbReference type="EMBL" id="JACHJK010000003">
    <property type="protein sequence ID" value="MBB5926868.1"/>
    <property type="molecule type" value="Genomic_DNA"/>
</dbReference>
<feature type="chain" id="PRO_5038897999" description="DUF4232 domain-containing protein" evidence="1">
    <location>
        <begin position="30"/>
        <end position="185"/>
    </location>
</feature>
<reference evidence="3 4" key="1">
    <citation type="submission" date="2020-08" db="EMBL/GenBank/DDBJ databases">
        <title>Genomic Encyclopedia of Type Strains, Phase III (KMG-III): the genomes of soil and plant-associated and newly described type strains.</title>
        <authorList>
            <person name="Whitman W."/>
        </authorList>
    </citation>
    <scope>NUCLEOTIDE SEQUENCE [LARGE SCALE GENOMIC DNA]</scope>
    <source>
        <strain evidence="3 4">CECT 3313</strain>
    </source>
</reference>
<keyword evidence="1" id="KW-0732">Signal</keyword>
<name>A0A7W9UPX9_9ACTN</name>
<proteinExistence type="predicted"/>
<protein>
    <recommendedName>
        <fullName evidence="2">DUF4232 domain-containing protein</fullName>
    </recommendedName>
</protein>
<dbReference type="RefSeq" id="WP_225817347.1">
    <property type="nucleotide sequence ID" value="NZ_JACHJK010000003.1"/>
</dbReference>
<organism evidence="3 4">
    <name type="scientific">Streptomyces echinatus</name>
    <dbReference type="NCBI Taxonomy" id="67293"/>
    <lineage>
        <taxon>Bacteria</taxon>
        <taxon>Bacillati</taxon>
        <taxon>Actinomycetota</taxon>
        <taxon>Actinomycetes</taxon>
        <taxon>Kitasatosporales</taxon>
        <taxon>Streptomycetaceae</taxon>
        <taxon>Streptomyces</taxon>
    </lineage>
</organism>
<gene>
    <name evidence="3" type="ORF">FHS34_002324</name>
</gene>
<feature type="signal peptide" evidence="1">
    <location>
        <begin position="1"/>
        <end position="29"/>
    </location>
</feature>
<comment type="caution">
    <text evidence="3">The sequence shown here is derived from an EMBL/GenBank/DDBJ whole genome shotgun (WGS) entry which is preliminary data.</text>
</comment>
<sequence>MRMFNRLTTRAAAPSVLVAALALTGQLAAAQSAAGAPAKTSKATAITTCSTAHTRLTVTPVTRPVNHLLLKATNTGTQPCYAYGAPYLRAGADAQAAVAWNDSTVPQAVVTLAPGESAYAGITTSTPEGSEGHTAKTLGVLFSNRAMNGSVGVEKTLQLPAGGTYFNSAATVTYWQDNIDNALFD</sequence>
<keyword evidence="4" id="KW-1185">Reference proteome</keyword>
<evidence type="ECO:0000256" key="1">
    <source>
        <dbReference type="SAM" id="SignalP"/>
    </source>
</evidence>
<dbReference type="Proteomes" id="UP000585836">
    <property type="component" value="Unassembled WGS sequence"/>
</dbReference>
<dbReference type="Pfam" id="PF14016">
    <property type="entry name" value="DUF4232"/>
    <property type="match status" value="1"/>
</dbReference>
<feature type="domain" description="DUF4232" evidence="2">
    <location>
        <begin position="49"/>
        <end position="176"/>
    </location>
</feature>
<dbReference type="AlphaFoldDB" id="A0A7W9UPX9"/>
<dbReference type="InterPro" id="IPR025326">
    <property type="entry name" value="DUF4232"/>
</dbReference>
<evidence type="ECO:0000313" key="3">
    <source>
        <dbReference type="EMBL" id="MBB5926868.1"/>
    </source>
</evidence>